<evidence type="ECO:0000313" key="3">
    <source>
        <dbReference type="EMBL" id="PHT83398.1"/>
    </source>
</evidence>
<accession>A0A2G2ZN33</accession>
<dbReference type="Gene3D" id="3.30.160.20">
    <property type="match status" value="1"/>
</dbReference>
<evidence type="ECO:0000313" key="4">
    <source>
        <dbReference type="Proteomes" id="UP000222542"/>
    </source>
</evidence>
<keyword evidence="1" id="KW-0694">RNA-binding</keyword>
<protein>
    <recommendedName>
        <fullName evidence="2">DRBM domain-containing protein</fullName>
    </recommendedName>
</protein>
<dbReference type="GO" id="GO:0003723">
    <property type="term" value="F:RNA binding"/>
    <property type="evidence" value="ECO:0007669"/>
    <property type="project" value="UniProtKB-UniRule"/>
</dbReference>
<comment type="caution">
    <text evidence="3">The sequence shown here is derived from an EMBL/GenBank/DDBJ whole genome shotgun (WGS) entry which is preliminary data.</text>
</comment>
<dbReference type="EMBL" id="AYRZ02000004">
    <property type="protein sequence ID" value="PHT83398.1"/>
    <property type="molecule type" value="Genomic_DNA"/>
</dbReference>
<dbReference type="STRING" id="4072.A0A2G2ZN33"/>
<sequence length="86" mass="9819">MYWYSYWKGEVSKKSLATGVLQEIARRCNSKVEFGTVVSTIEELQFSVKVFFTGEKVGVRMGKNRKDAQQQEAENTLHNLDGKILS</sequence>
<organism evidence="3 4">
    <name type="scientific">Capsicum annuum</name>
    <name type="common">Capsicum pepper</name>
    <dbReference type="NCBI Taxonomy" id="4072"/>
    <lineage>
        <taxon>Eukaryota</taxon>
        <taxon>Viridiplantae</taxon>
        <taxon>Streptophyta</taxon>
        <taxon>Embryophyta</taxon>
        <taxon>Tracheophyta</taxon>
        <taxon>Spermatophyta</taxon>
        <taxon>Magnoliopsida</taxon>
        <taxon>eudicotyledons</taxon>
        <taxon>Gunneridae</taxon>
        <taxon>Pentapetalae</taxon>
        <taxon>asterids</taxon>
        <taxon>lamiids</taxon>
        <taxon>Solanales</taxon>
        <taxon>Solanaceae</taxon>
        <taxon>Solanoideae</taxon>
        <taxon>Capsiceae</taxon>
        <taxon>Capsicum</taxon>
    </lineage>
</organism>
<feature type="domain" description="DRBM" evidence="2">
    <location>
        <begin position="16"/>
        <end position="82"/>
    </location>
</feature>
<gene>
    <name evidence="3" type="ORF">T459_11841</name>
</gene>
<proteinExistence type="predicted"/>
<keyword evidence="4" id="KW-1185">Reference proteome</keyword>
<evidence type="ECO:0000259" key="2">
    <source>
        <dbReference type="PROSITE" id="PS50137"/>
    </source>
</evidence>
<dbReference type="AlphaFoldDB" id="A0A2G2ZN33"/>
<evidence type="ECO:0000256" key="1">
    <source>
        <dbReference type="PROSITE-ProRule" id="PRU00266"/>
    </source>
</evidence>
<reference evidence="3 4" key="2">
    <citation type="journal article" date="2017" name="Genome Biol.">
        <title>New reference genome sequences of hot pepper reveal the massive evolution of plant disease-resistance genes by retroduplication.</title>
        <authorList>
            <person name="Kim S."/>
            <person name="Park J."/>
            <person name="Yeom S.I."/>
            <person name="Kim Y.M."/>
            <person name="Seo E."/>
            <person name="Kim K.T."/>
            <person name="Kim M.S."/>
            <person name="Lee J.M."/>
            <person name="Cheong K."/>
            <person name="Shin H.S."/>
            <person name="Kim S.B."/>
            <person name="Han K."/>
            <person name="Lee J."/>
            <person name="Park M."/>
            <person name="Lee H.A."/>
            <person name="Lee H.Y."/>
            <person name="Lee Y."/>
            <person name="Oh S."/>
            <person name="Lee J.H."/>
            <person name="Choi E."/>
            <person name="Choi E."/>
            <person name="Lee S.E."/>
            <person name="Jeon J."/>
            <person name="Kim H."/>
            <person name="Choi G."/>
            <person name="Song H."/>
            <person name="Lee J."/>
            <person name="Lee S.C."/>
            <person name="Kwon J.K."/>
            <person name="Lee H.Y."/>
            <person name="Koo N."/>
            <person name="Hong Y."/>
            <person name="Kim R.W."/>
            <person name="Kang W.H."/>
            <person name="Huh J.H."/>
            <person name="Kang B.C."/>
            <person name="Yang T.J."/>
            <person name="Lee Y.H."/>
            <person name="Bennetzen J.L."/>
            <person name="Choi D."/>
        </authorList>
    </citation>
    <scope>NUCLEOTIDE SEQUENCE [LARGE SCALE GENOMIC DNA]</scope>
    <source>
        <strain evidence="4">cv. CM334</strain>
    </source>
</reference>
<dbReference type="FunFam" id="3.30.160.20:FF:000035">
    <property type="entry name" value="RNA polymerase II C-terminal domain phosphatase-like 2"/>
    <property type="match status" value="1"/>
</dbReference>
<name>A0A2G2ZN33_CAPAN</name>
<dbReference type="Gramene" id="PHT83398">
    <property type="protein sequence ID" value="PHT83398"/>
    <property type="gene ID" value="T459_11841"/>
</dbReference>
<reference evidence="3 4" key="1">
    <citation type="journal article" date="2014" name="Nat. Genet.">
        <title>Genome sequence of the hot pepper provides insights into the evolution of pungency in Capsicum species.</title>
        <authorList>
            <person name="Kim S."/>
            <person name="Park M."/>
            <person name="Yeom S.I."/>
            <person name="Kim Y.M."/>
            <person name="Lee J.M."/>
            <person name="Lee H.A."/>
            <person name="Seo E."/>
            <person name="Choi J."/>
            <person name="Cheong K."/>
            <person name="Kim K.T."/>
            <person name="Jung K."/>
            <person name="Lee G.W."/>
            <person name="Oh S.K."/>
            <person name="Bae C."/>
            <person name="Kim S.B."/>
            <person name="Lee H.Y."/>
            <person name="Kim S.Y."/>
            <person name="Kim M.S."/>
            <person name="Kang B.C."/>
            <person name="Jo Y.D."/>
            <person name="Yang H.B."/>
            <person name="Jeong H.J."/>
            <person name="Kang W.H."/>
            <person name="Kwon J.K."/>
            <person name="Shin C."/>
            <person name="Lim J.Y."/>
            <person name="Park J.H."/>
            <person name="Huh J.H."/>
            <person name="Kim J.S."/>
            <person name="Kim B.D."/>
            <person name="Cohen O."/>
            <person name="Paran I."/>
            <person name="Suh M.C."/>
            <person name="Lee S.B."/>
            <person name="Kim Y.K."/>
            <person name="Shin Y."/>
            <person name="Noh S.J."/>
            <person name="Park J."/>
            <person name="Seo Y.S."/>
            <person name="Kwon S.Y."/>
            <person name="Kim H.A."/>
            <person name="Park J.M."/>
            <person name="Kim H.J."/>
            <person name="Choi S.B."/>
            <person name="Bosland P.W."/>
            <person name="Reeves G."/>
            <person name="Jo S.H."/>
            <person name="Lee B.W."/>
            <person name="Cho H.T."/>
            <person name="Choi H.S."/>
            <person name="Lee M.S."/>
            <person name="Yu Y."/>
            <person name="Do Choi Y."/>
            <person name="Park B.S."/>
            <person name="van Deynze A."/>
            <person name="Ashrafi H."/>
            <person name="Hill T."/>
            <person name="Kim W.T."/>
            <person name="Pai H.S."/>
            <person name="Ahn H.K."/>
            <person name="Yeam I."/>
            <person name="Giovannoni J.J."/>
            <person name="Rose J.K."/>
            <person name="Sorensen I."/>
            <person name="Lee S.J."/>
            <person name="Kim R.W."/>
            <person name="Choi I.Y."/>
            <person name="Choi B.S."/>
            <person name="Lim J.S."/>
            <person name="Lee Y.H."/>
            <person name="Choi D."/>
        </authorList>
    </citation>
    <scope>NUCLEOTIDE SEQUENCE [LARGE SCALE GENOMIC DNA]</scope>
    <source>
        <strain evidence="4">cv. CM334</strain>
    </source>
</reference>
<dbReference type="Proteomes" id="UP000222542">
    <property type="component" value="Unassembled WGS sequence"/>
</dbReference>
<dbReference type="InterPro" id="IPR014720">
    <property type="entry name" value="dsRBD_dom"/>
</dbReference>
<dbReference type="SUPFAM" id="SSF54768">
    <property type="entry name" value="dsRNA-binding domain-like"/>
    <property type="match status" value="1"/>
</dbReference>
<dbReference type="PROSITE" id="PS50137">
    <property type="entry name" value="DS_RBD"/>
    <property type="match status" value="1"/>
</dbReference>